<name>A0ABP0KA58_9DINO</name>
<gene>
    <name evidence="1" type="ORF">SCF082_LOCUS16000</name>
</gene>
<organism evidence="1 2">
    <name type="scientific">Durusdinium trenchii</name>
    <dbReference type="NCBI Taxonomy" id="1381693"/>
    <lineage>
        <taxon>Eukaryota</taxon>
        <taxon>Sar</taxon>
        <taxon>Alveolata</taxon>
        <taxon>Dinophyceae</taxon>
        <taxon>Suessiales</taxon>
        <taxon>Symbiodiniaceae</taxon>
        <taxon>Durusdinium</taxon>
    </lineage>
</organism>
<dbReference type="CDD" id="cd01767">
    <property type="entry name" value="UBX"/>
    <property type="match status" value="1"/>
</dbReference>
<dbReference type="InterPro" id="IPR001012">
    <property type="entry name" value="UBX_dom"/>
</dbReference>
<dbReference type="SUPFAM" id="SSF54236">
    <property type="entry name" value="Ubiquitin-like"/>
    <property type="match status" value="1"/>
</dbReference>
<evidence type="ECO:0000313" key="2">
    <source>
        <dbReference type="Proteomes" id="UP001642464"/>
    </source>
</evidence>
<comment type="caution">
    <text evidence="1">The sequence shown here is derived from an EMBL/GenBank/DDBJ whole genome shotgun (WGS) entry which is preliminary data.</text>
</comment>
<evidence type="ECO:0000313" key="1">
    <source>
        <dbReference type="EMBL" id="CAK9022959.1"/>
    </source>
</evidence>
<accession>A0ABP0KA58</accession>
<dbReference type="Proteomes" id="UP001642464">
    <property type="component" value="Unassembled WGS sequence"/>
</dbReference>
<protein>
    <submittedName>
        <fullName evidence="1">Chloroplastic</fullName>
    </submittedName>
</protein>
<proteinExistence type="predicted"/>
<reference evidence="1 2" key="1">
    <citation type="submission" date="2024-02" db="EMBL/GenBank/DDBJ databases">
        <authorList>
            <person name="Chen Y."/>
            <person name="Shah S."/>
            <person name="Dougan E. K."/>
            <person name="Thang M."/>
            <person name="Chan C."/>
        </authorList>
    </citation>
    <scope>NUCLEOTIDE SEQUENCE [LARGE SCALE GENOMIC DNA]</scope>
</reference>
<dbReference type="PROSITE" id="PS50033">
    <property type="entry name" value="UBX"/>
    <property type="match status" value="1"/>
</dbReference>
<dbReference type="Pfam" id="PF00789">
    <property type="entry name" value="UBX"/>
    <property type="match status" value="1"/>
</dbReference>
<dbReference type="EMBL" id="CAXAMM010010291">
    <property type="protein sequence ID" value="CAK9022959.1"/>
    <property type="molecule type" value="Genomic_DNA"/>
</dbReference>
<sequence length="367" mass="39590">MLGLEHLTGEGSAGVPSGISVPRVHGPHVSEAKIYLGRIRLGVIGFYAVTLLALLLWLPILAVISGATALCGSLLLQSDPLLEPFMTPVMLQLGHWVLTLPEWVRYPVKDGLLYLTPLTICCCLGCASACAELFFAIPSHSTGLGGTIRPLVALTCGCLHVTVFACCWHCRSLIWRPHGSVAYADLYEAAMDVGRPDSEDMKPATSTASANVTDTQVQKVHLEALHHDPLRQPLAQDRRHPETVANPSPVAPLEPQGGSGSSPHSNDGVDATVEPTVSQLAMDASVELLLRLPSGRRVRCHFRSSDRISKIYDAVEAEATQSEPEIRNGSPYCLVTIHPKQAFQDKYLTLAEAGLQNSTVLNVEMTR</sequence>
<keyword evidence="2" id="KW-1185">Reference proteome</keyword>
<dbReference type="Gene3D" id="3.10.20.90">
    <property type="entry name" value="Phosphatidylinositol 3-kinase Catalytic Subunit, Chain A, domain 1"/>
    <property type="match status" value="1"/>
</dbReference>
<dbReference type="InterPro" id="IPR029071">
    <property type="entry name" value="Ubiquitin-like_domsf"/>
</dbReference>